<reference evidence="3" key="1">
    <citation type="submission" date="2016-09" db="EMBL/GenBank/DDBJ databases">
        <title>Draft genome sequence of a novel species of the family Streptococcaceae isolated from flowers.</title>
        <authorList>
            <person name="Chuah L.-O."/>
            <person name="Yap K.-P."/>
            <person name="Thong K.L."/>
            <person name="Liong M.T."/>
            <person name="Ahmad R."/>
            <person name="Rusul G."/>
        </authorList>
    </citation>
    <scope>NUCLEOTIDE SEQUENCE [LARGE SCALE GENOMIC DNA]</scope>
    <source>
        <strain evidence="3">DF1</strain>
    </source>
</reference>
<sequence>MNNLKVEKGGRQEAEVLDEKLEEYNLSKRPLMQDYDYVPFIRVIRDNEGKVIAGAVAYSSMYYIGYLETLWVSDEYRRQGLGHKLLDAIENDLREFGCENCHLDTFDFQGPEFYEAQGYSQFGKIEHKKVGITEYFFVKAL</sequence>
<organism evidence="2 3">
    <name type="scientific">Floricoccus tropicus</name>
    <dbReference type="NCBI Taxonomy" id="1859473"/>
    <lineage>
        <taxon>Bacteria</taxon>
        <taxon>Bacillati</taxon>
        <taxon>Bacillota</taxon>
        <taxon>Bacilli</taxon>
        <taxon>Lactobacillales</taxon>
        <taxon>Streptococcaceae</taxon>
        <taxon>Floricoccus</taxon>
    </lineage>
</organism>
<dbReference type="RefSeq" id="WP_070791833.1">
    <property type="nucleotide sequence ID" value="NZ_MKIR01000012.1"/>
</dbReference>
<dbReference type="GO" id="GO:0016747">
    <property type="term" value="F:acyltransferase activity, transferring groups other than amino-acyl groups"/>
    <property type="evidence" value="ECO:0007669"/>
    <property type="project" value="InterPro"/>
</dbReference>
<dbReference type="STRING" id="1859473.BG261_01635"/>
<dbReference type="EMBL" id="MKIR01000012">
    <property type="protein sequence ID" value="OFI49309.1"/>
    <property type="molecule type" value="Genomic_DNA"/>
</dbReference>
<name>A0A1E8GM26_9LACT</name>
<dbReference type="AlphaFoldDB" id="A0A1E8GM26"/>
<feature type="domain" description="N-acetyltransferase" evidence="1">
    <location>
        <begin position="4"/>
        <end position="141"/>
    </location>
</feature>
<keyword evidence="3" id="KW-1185">Reference proteome</keyword>
<dbReference type="PROSITE" id="PS51186">
    <property type="entry name" value="GNAT"/>
    <property type="match status" value="1"/>
</dbReference>
<evidence type="ECO:0000259" key="1">
    <source>
        <dbReference type="PROSITE" id="PS51186"/>
    </source>
</evidence>
<gene>
    <name evidence="2" type="ORF">BG261_01635</name>
</gene>
<evidence type="ECO:0000313" key="3">
    <source>
        <dbReference type="Proteomes" id="UP000178622"/>
    </source>
</evidence>
<proteinExistence type="predicted"/>
<dbReference type="OrthoDB" id="9787920at2"/>
<protein>
    <recommendedName>
        <fullName evidence="1">N-acetyltransferase domain-containing protein</fullName>
    </recommendedName>
</protein>
<dbReference type="Proteomes" id="UP000178622">
    <property type="component" value="Unassembled WGS sequence"/>
</dbReference>
<evidence type="ECO:0000313" key="2">
    <source>
        <dbReference type="EMBL" id="OFI49309.1"/>
    </source>
</evidence>
<dbReference type="SUPFAM" id="SSF55729">
    <property type="entry name" value="Acyl-CoA N-acyltransferases (Nat)"/>
    <property type="match status" value="1"/>
</dbReference>
<dbReference type="Pfam" id="PF00583">
    <property type="entry name" value="Acetyltransf_1"/>
    <property type="match status" value="1"/>
</dbReference>
<dbReference type="Gene3D" id="3.40.630.30">
    <property type="match status" value="1"/>
</dbReference>
<dbReference type="InterPro" id="IPR000182">
    <property type="entry name" value="GNAT_dom"/>
</dbReference>
<dbReference type="CDD" id="cd04301">
    <property type="entry name" value="NAT_SF"/>
    <property type="match status" value="1"/>
</dbReference>
<comment type="caution">
    <text evidence="2">The sequence shown here is derived from an EMBL/GenBank/DDBJ whole genome shotgun (WGS) entry which is preliminary data.</text>
</comment>
<dbReference type="InterPro" id="IPR016181">
    <property type="entry name" value="Acyl_CoA_acyltransferase"/>
</dbReference>
<accession>A0A1E8GM26</accession>